<feature type="domain" description="Transposase IS4-like" evidence="1">
    <location>
        <begin position="16"/>
        <end position="181"/>
    </location>
</feature>
<protein>
    <submittedName>
        <fullName evidence="2">IS5 family transposase</fullName>
    </submittedName>
</protein>
<dbReference type="GO" id="GO:0003677">
    <property type="term" value="F:DNA binding"/>
    <property type="evidence" value="ECO:0007669"/>
    <property type="project" value="InterPro"/>
</dbReference>
<evidence type="ECO:0000259" key="1">
    <source>
        <dbReference type="Pfam" id="PF01609"/>
    </source>
</evidence>
<gene>
    <name evidence="2" type="ORF">FNW02_37685</name>
</gene>
<comment type="caution">
    <text evidence="2">The sequence shown here is derived from an EMBL/GenBank/DDBJ whole genome shotgun (WGS) entry which is preliminary data.</text>
</comment>
<dbReference type="InterPro" id="IPR002559">
    <property type="entry name" value="Transposase_11"/>
</dbReference>
<dbReference type="AlphaFoldDB" id="A0AA40VVZ0"/>
<dbReference type="PANTHER" id="PTHR34631:SF3">
    <property type="entry name" value="ISSOD12 TRANSPOSASE TNPA_ISSOD12"/>
    <property type="match status" value="1"/>
</dbReference>
<keyword evidence="3" id="KW-1185">Reference proteome</keyword>
<dbReference type="Pfam" id="PF01609">
    <property type="entry name" value="DDE_Tnp_1"/>
    <property type="match status" value="1"/>
</dbReference>
<proteinExistence type="predicted"/>
<dbReference type="NCBIfam" id="NF033579">
    <property type="entry name" value="transpos_IS5_2"/>
    <property type="match status" value="1"/>
</dbReference>
<evidence type="ECO:0000313" key="3">
    <source>
        <dbReference type="Proteomes" id="UP001165986"/>
    </source>
</evidence>
<evidence type="ECO:0000313" key="2">
    <source>
        <dbReference type="EMBL" id="MBD6621269.1"/>
    </source>
</evidence>
<name>A0AA40VVZ0_9NOST</name>
<organism evidence="2 3">
    <name type="scientific">Komarekiella delphini-convector SJRDD-AB1</name>
    <dbReference type="NCBI Taxonomy" id="2593771"/>
    <lineage>
        <taxon>Bacteria</taxon>
        <taxon>Bacillati</taxon>
        <taxon>Cyanobacteriota</taxon>
        <taxon>Cyanophyceae</taxon>
        <taxon>Nostocales</taxon>
        <taxon>Nostocaceae</taxon>
        <taxon>Komarekiella</taxon>
        <taxon>Komarekiella delphini-convector</taxon>
    </lineage>
</organism>
<dbReference type="PANTHER" id="PTHR34631">
    <property type="match status" value="1"/>
</dbReference>
<dbReference type="InterPro" id="IPR053172">
    <property type="entry name" value="Tn903_transposase"/>
</dbReference>
<reference evidence="2" key="1">
    <citation type="submission" date="2019-07" db="EMBL/GenBank/DDBJ databases">
        <title>Toxilogical consequences of a new and cryptic species of cyanobacteria (Komarekiella delphini-convector) recovered from the epidermis of a bottlenose dolphin and 1500 ft. in the air.</title>
        <authorList>
            <person name="Brown A.O."/>
            <person name="Dvorak P."/>
            <person name="Villanueva C.D."/>
            <person name="Foss A.J."/>
            <person name="Garvey A.D."/>
            <person name="Gibson Q.A."/>
            <person name="Johansen J.R."/>
            <person name="Casamatta D.A."/>
        </authorList>
    </citation>
    <scope>NUCLEOTIDE SEQUENCE</scope>
    <source>
        <strain evidence="2">SJRDD-AB1</strain>
    </source>
</reference>
<dbReference type="Proteomes" id="UP001165986">
    <property type="component" value="Unassembled WGS sequence"/>
</dbReference>
<sequence>MLDFILLDPTFSCCTQWKVRTHGVGKRRTWRKLHLGCDEGSGKILAAVVINNDVADCEVLPDLLEQIDLHIEQVSGDGGYDTFDCYDTIVGRGAKATIPPRSNAKIHQYGNSKALPHPRDENLRRMRQIGRQQWKQESGYHRRSLSETAMFRLKIIFGGKLRRRFFENQAVELFLQCAALNRMIQLGKPDSYKVED</sequence>
<dbReference type="GO" id="GO:0006313">
    <property type="term" value="P:DNA transposition"/>
    <property type="evidence" value="ECO:0007669"/>
    <property type="project" value="InterPro"/>
</dbReference>
<accession>A0AA40VVZ0</accession>
<dbReference type="GO" id="GO:0004803">
    <property type="term" value="F:transposase activity"/>
    <property type="evidence" value="ECO:0007669"/>
    <property type="project" value="InterPro"/>
</dbReference>
<dbReference type="EMBL" id="VJXY01000148">
    <property type="protein sequence ID" value="MBD6621269.1"/>
    <property type="molecule type" value="Genomic_DNA"/>
</dbReference>
<dbReference type="InterPro" id="IPR053520">
    <property type="entry name" value="Transposase_Tn903"/>
</dbReference>